<dbReference type="RefSeq" id="WP_025408510.1">
    <property type="nucleotide sequence ID" value="NZ_CP005746.1"/>
</dbReference>
<dbReference type="InterPro" id="IPR008421">
    <property type="entry name" value="Borrelia_lipoprotein_PFam54/60"/>
</dbReference>
<dbReference type="OrthoDB" id="351102at2"/>
<organism evidence="1">
    <name type="scientific">Borrelia coriaceae ATCC 43381</name>
    <dbReference type="NCBI Taxonomy" id="1408429"/>
    <lineage>
        <taxon>Bacteria</taxon>
        <taxon>Pseudomonadati</taxon>
        <taxon>Spirochaetota</taxon>
        <taxon>Spirochaetia</taxon>
        <taxon>Spirochaetales</taxon>
        <taxon>Borreliaceae</taxon>
        <taxon>Borrelia</taxon>
    </lineage>
</organism>
<protein>
    <submittedName>
        <fullName evidence="1">Antigen P35</fullName>
    </submittedName>
</protein>
<keyword evidence="1" id="KW-0614">Plasmid</keyword>
<geneLocation type="plasmid" evidence="1 2">
    <name>unnamed</name>
</geneLocation>
<evidence type="ECO:0000313" key="2">
    <source>
        <dbReference type="Proteomes" id="UP000019330"/>
    </source>
</evidence>
<dbReference type="NCBIfam" id="NF033728">
    <property type="entry name" value="borfam54_1"/>
    <property type="match status" value="1"/>
</dbReference>
<proteinExistence type="predicted"/>
<dbReference type="Gene3D" id="1.10.3160.10">
    <property type="entry name" value="Bbcrasp-1"/>
    <property type="match status" value="1"/>
</dbReference>
<dbReference type="Pfam" id="PF05714">
    <property type="entry name" value="PFam54_60"/>
    <property type="match status" value="1"/>
</dbReference>
<name>W5SW93_9SPIR</name>
<dbReference type="HOGENOM" id="CLU_062986_2_0_12"/>
<dbReference type="EMBL" id="CP005746">
    <property type="protein sequence ID" value="AHH11162.1"/>
    <property type="molecule type" value="Genomic_DNA"/>
</dbReference>
<evidence type="ECO:0000313" key="1">
    <source>
        <dbReference type="EMBL" id="AHH11162.1"/>
    </source>
</evidence>
<keyword evidence="2" id="KW-1185">Reference proteome</keyword>
<accession>W5SW93</accession>
<sequence length="289" mass="34045">MKFNILNKILIIFTLITFTLIGCDQTPSFTTKPEDTQNDFLNPEIDTQDDIYNSTIMQRLLSAKNNFQLIEPLINEIEIRTKVQNNMHLIVKHKNNTEEDGQYGMEWKAFKFLKNAHNNKNLNSIENKPLRRLLYSSLDWQKDILIKFGTIFNKIEQYEGTHQTNNNAKHHLTKMIFAAGTEHVQATFENITDTIYNEKDNLHKFTNQELKKIKAALDQIDNIRHKWQEMIIELIAQHDANYNDIQNNDQKLINHIFSKYHTTLEKEIPMIQVSAQDIKNILKQYITNN</sequence>
<gene>
    <name evidence="1" type="ORF">BCO_0027002</name>
</gene>
<dbReference type="AlphaFoldDB" id="W5SW93"/>
<reference evidence="1" key="1">
    <citation type="submission" date="2013-04" db="EMBL/GenBank/DDBJ databases">
        <title>Comparative Genomics of Relapsing Fever Spirochetes.</title>
        <authorList>
            <person name="Schwan T.G."/>
            <person name="Raffel S.J."/>
            <person name="Porcella S.F."/>
            <person name="Martens C.A."/>
            <person name="Bruno D.P."/>
            <person name="Ricklefs S.M."/>
            <person name="Barbian K.B."/>
        </authorList>
    </citation>
    <scope>NUCLEOTIDE SEQUENCE</scope>
    <source>
        <strain evidence="1">Co53</strain>
        <plasmid evidence="1">unnamed</plasmid>
    </source>
</reference>
<dbReference type="PROSITE" id="PS51257">
    <property type="entry name" value="PROKAR_LIPOPROTEIN"/>
    <property type="match status" value="1"/>
</dbReference>
<dbReference type="Proteomes" id="UP000019330">
    <property type="component" value="Plasmid unnamed"/>
</dbReference>